<dbReference type="Pfam" id="PF03094">
    <property type="entry name" value="Mlo"/>
    <property type="match status" value="1"/>
</dbReference>
<name>A0A438F592_VITVI</name>
<keyword evidence="4" id="KW-0611">Plant defense</keyword>
<sequence>MKGKSFALNLLEDEHTAILQQDSTTMFWDRRVEHFHHDDVLYMKKNQIAEGLLDLEKDLPICATCQYGKQTKLPFQRKYPGEQPKNCNRCILMLVGFFRQFFASVSKVDHLTMRHKFINARFAPNSKFDFHKYIKRSMEDDFKAVVGLSMPLWTSAIIFQLLNEFQIAKIMILYFLGWMTLLLVDAKLEVMIMEMAKEIRE</sequence>
<evidence type="ECO:0000313" key="10">
    <source>
        <dbReference type="EMBL" id="RVW55066.1"/>
    </source>
</evidence>
<feature type="transmembrane region" description="Helical" evidence="8">
    <location>
        <begin position="142"/>
        <end position="161"/>
    </location>
</feature>
<gene>
    <name evidence="10" type="primary">MLO1_1</name>
    <name evidence="10" type="ORF">CK203_067080</name>
</gene>
<dbReference type="EMBL" id="QGNW01001119">
    <property type="protein sequence ID" value="RVW55066.1"/>
    <property type="molecule type" value="Genomic_DNA"/>
</dbReference>
<evidence type="ECO:0000256" key="5">
    <source>
        <dbReference type="ARBA" id="ARBA00022989"/>
    </source>
</evidence>
<dbReference type="InterPro" id="IPR004326">
    <property type="entry name" value="Mlo"/>
</dbReference>
<reference evidence="10 11" key="1">
    <citation type="journal article" date="2018" name="PLoS Genet.">
        <title>Population sequencing reveals clonal diversity and ancestral inbreeding in the grapevine cultivar Chardonnay.</title>
        <authorList>
            <person name="Roach M.J."/>
            <person name="Johnson D.L."/>
            <person name="Bohlmann J."/>
            <person name="van Vuuren H.J."/>
            <person name="Jones S.J."/>
            <person name="Pretorius I.S."/>
            <person name="Schmidt S.A."/>
            <person name="Borneman A.R."/>
        </authorList>
    </citation>
    <scope>NUCLEOTIDE SEQUENCE [LARGE SCALE GENOMIC DNA]</scope>
    <source>
        <strain evidence="11">cv. Chardonnay</strain>
        <tissue evidence="10">Leaf</tissue>
    </source>
</reference>
<accession>A0A438F592</accession>
<evidence type="ECO:0000256" key="6">
    <source>
        <dbReference type="ARBA" id="ARBA00023136"/>
    </source>
</evidence>
<evidence type="ECO:0000256" key="2">
    <source>
        <dbReference type="ARBA" id="ARBA00006574"/>
    </source>
</evidence>
<proteinExistence type="inferred from homology"/>
<keyword evidence="7" id="KW-0568">Pathogenesis-related protein</keyword>
<keyword evidence="3 8" id="KW-0812">Transmembrane</keyword>
<dbReference type="InterPro" id="IPR025724">
    <property type="entry name" value="GAG-pre-integrase_dom"/>
</dbReference>
<dbReference type="PANTHER" id="PTHR31942">
    <property type="entry name" value="MLO-LIKE PROTEIN 1"/>
    <property type="match status" value="1"/>
</dbReference>
<keyword evidence="6 8" id="KW-0472">Membrane</keyword>
<evidence type="ECO:0000256" key="3">
    <source>
        <dbReference type="ARBA" id="ARBA00022692"/>
    </source>
</evidence>
<dbReference type="Proteomes" id="UP000288805">
    <property type="component" value="Unassembled WGS sequence"/>
</dbReference>
<protein>
    <submittedName>
        <fullName evidence="10">MLO protein-like 1</fullName>
    </submittedName>
</protein>
<evidence type="ECO:0000256" key="4">
    <source>
        <dbReference type="ARBA" id="ARBA00022821"/>
    </source>
</evidence>
<dbReference type="PANTHER" id="PTHR31942:SF117">
    <property type="entry name" value="MLO-LIKE PROTEIN"/>
    <property type="match status" value="1"/>
</dbReference>
<evidence type="ECO:0000256" key="8">
    <source>
        <dbReference type="SAM" id="Phobius"/>
    </source>
</evidence>
<evidence type="ECO:0000256" key="1">
    <source>
        <dbReference type="ARBA" id="ARBA00004141"/>
    </source>
</evidence>
<comment type="similarity">
    <text evidence="2">Belongs to the MLO family.</text>
</comment>
<dbReference type="GO" id="GO:0016020">
    <property type="term" value="C:membrane"/>
    <property type="evidence" value="ECO:0007669"/>
    <property type="project" value="UniProtKB-SubCell"/>
</dbReference>
<feature type="domain" description="GAG-pre-integrase" evidence="9">
    <location>
        <begin position="11"/>
        <end position="70"/>
    </location>
</feature>
<dbReference type="GO" id="GO:0006952">
    <property type="term" value="P:defense response"/>
    <property type="evidence" value="ECO:0007669"/>
    <property type="project" value="UniProtKB-KW"/>
</dbReference>
<feature type="transmembrane region" description="Helical" evidence="8">
    <location>
        <begin position="167"/>
        <end position="184"/>
    </location>
</feature>
<dbReference type="Pfam" id="PF13976">
    <property type="entry name" value="gag_pre-integrs"/>
    <property type="match status" value="1"/>
</dbReference>
<organism evidence="10 11">
    <name type="scientific">Vitis vinifera</name>
    <name type="common">Grape</name>
    <dbReference type="NCBI Taxonomy" id="29760"/>
    <lineage>
        <taxon>Eukaryota</taxon>
        <taxon>Viridiplantae</taxon>
        <taxon>Streptophyta</taxon>
        <taxon>Embryophyta</taxon>
        <taxon>Tracheophyta</taxon>
        <taxon>Spermatophyta</taxon>
        <taxon>Magnoliopsida</taxon>
        <taxon>eudicotyledons</taxon>
        <taxon>Gunneridae</taxon>
        <taxon>Pentapetalae</taxon>
        <taxon>rosids</taxon>
        <taxon>Vitales</taxon>
        <taxon>Vitaceae</taxon>
        <taxon>Viteae</taxon>
        <taxon>Vitis</taxon>
    </lineage>
</organism>
<keyword evidence="5 8" id="KW-1133">Transmembrane helix</keyword>
<comment type="subcellular location">
    <subcellularLocation>
        <location evidence="1">Membrane</location>
        <topology evidence="1">Multi-pass membrane protein</topology>
    </subcellularLocation>
</comment>
<comment type="caution">
    <text evidence="10">The sequence shown here is derived from an EMBL/GenBank/DDBJ whole genome shotgun (WGS) entry which is preliminary data.</text>
</comment>
<evidence type="ECO:0000259" key="9">
    <source>
        <dbReference type="Pfam" id="PF13976"/>
    </source>
</evidence>
<evidence type="ECO:0000256" key="7">
    <source>
        <dbReference type="ARBA" id="ARBA00023265"/>
    </source>
</evidence>
<dbReference type="AlphaFoldDB" id="A0A438F592"/>
<evidence type="ECO:0000313" key="11">
    <source>
        <dbReference type="Proteomes" id="UP000288805"/>
    </source>
</evidence>